<reference evidence="2 3" key="1">
    <citation type="submission" date="2021-04" db="EMBL/GenBank/DDBJ databases">
        <title>Whole-genome sequencing of Saccharopolyspora endophytica KCTC 19397.</title>
        <authorList>
            <person name="Ay H."/>
            <person name="Saygin H."/>
            <person name="Sahin N."/>
        </authorList>
    </citation>
    <scope>NUCLEOTIDE SEQUENCE [LARGE SCALE GENOMIC DNA]</scope>
    <source>
        <strain evidence="2 3">KCTC 19397</strain>
    </source>
</reference>
<dbReference type="RefSeq" id="WP_210970013.1">
    <property type="nucleotide sequence ID" value="NZ_JAGPXE010000004.1"/>
</dbReference>
<proteinExistence type="predicted"/>
<keyword evidence="3" id="KW-1185">Reference proteome</keyword>
<protein>
    <submittedName>
        <fullName evidence="2">Uncharacterized protein</fullName>
    </submittedName>
</protein>
<evidence type="ECO:0000313" key="3">
    <source>
        <dbReference type="Proteomes" id="UP000674084"/>
    </source>
</evidence>
<feature type="region of interest" description="Disordered" evidence="1">
    <location>
        <begin position="33"/>
        <end position="52"/>
    </location>
</feature>
<accession>A0ABS5DEB2</accession>
<evidence type="ECO:0000256" key="1">
    <source>
        <dbReference type="SAM" id="MobiDB-lite"/>
    </source>
</evidence>
<gene>
    <name evidence="2" type="ORF">KBO27_11705</name>
</gene>
<organism evidence="2 3">
    <name type="scientific">Saccharopolyspora endophytica</name>
    <dbReference type="NCBI Taxonomy" id="543886"/>
    <lineage>
        <taxon>Bacteria</taxon>
        <taxon>Bacillati</taxon>
        <taxon>Actinomycetota</taxon>
        <taxon>Actinomycetes</taxon>
        <taxon>Pseudonocardiales</taxon>
        <taxon>Pseudonocardiaceae</taxon>
        <taxon>Saccharopolyspora</taxon>
    </lineage>
</organism>
<comment type="caution">
    <text evidence="2">The sequence shown here is derived from an EMBL/GenBank/DDBJ whole genome shotgun (WGS) entry which is preliminary data.</text>
</comment>
<dbReference type="EMBL" id="JAGPXE010000004">
    <property type="protein sequence ID" value="MBQ0924611.1"/>
    <property type="molecule type" value="Genomic_DNA"/>
</dbReference>
<sequence>MQTRTYNDGNGHLVIENVNDKGQVVTRTVLPENTPVEIGSDDVTDENNGGQR</sequence>
<dbReference type="Proteomes" id="UP000674084">
    <property type="component" value="Unassembled WGS sequence"/>
</dbReference>
<name>A0ABS5DEB2_9PSEU</name>
<evidence type="ECO:0000313" key="2">
    <source>
        <dbReference type="EMBL" id="MBQ0924611.1"/>
    </source>
</evidence>